<dbReference type="Proteomes" id="UP000247810">
    <property type="component" value="Unassembled WGS sequence"/>
</dbReference>
<protein>
    <submittedName>
        <fullName evidence="2">Uncharacterized protein</fullName>
    </submittedName>
</protein>
<reference evidence="2 3" key="1">
    <citation type="submission" date="2018-02" db="EMBL/GenBank/DDBJ databases">
        <title>The genomes of Aspergillus section Nigri reveals drivers in fungal speciation.</title>
        <authorList>
            <consortium name="DOE Joint Genome Institute"/>
            <person name="Vesth T.C."/>
            <person name="Nybo J."/>
            <person name="Theobald S."/>
            <person name="Brandl J."/>
            <person name="Frisvad J.C."/>
            <person name="Nielsen K.F."/>
            <person name="Lyhne E.K."/>
            <person name="Kogle M.E."/>
            <person name="Kuo A."/>
            <person name="Riley R."/>
            <person name="Clum A."/>
            <person name="Nolan M."/>
            <person name="Lipzen A."/>
            <person name="Salamov A."/>
            <person name="Henrissat B."/>
            <person name="Wiebenga A."/>
            <person name="De vries R.P."/>
            <person name="Grigoriev I.V."/>
            <person name="Mortensen U.H."/>
            <person name="Andersen M.R."/>
            <person name="Baker S.E."/>
        </authorList>
    </citation>
    <scope>NUCLEOTIDE SEQUENCE [LARGE SCALE GENOMIC DNA]</scope>
    <source>
        <strain evidence="2 3">CBS 707.79</strain>
    </source>
</reference>
<feature type="compositionally biased region" description="Gly residues" evidence="1">
    <location>
        <begin position="32"/>
        <end position="53"/>
    </location>
</feature>
<feature type="compositionally biased region" description="Basic residues" evidence="1">
    <location>
        <begin position="76"/>
        <end position="93"/>
    </location>
</feature>
<sequence length="140" mass="14268">MAVEEALGAAIRGVGWVRGALVWGSDGGERWGLGPGGGSIGDERSPGGGGSGRGMLMKPIGVGEEGCWGGRSDGSRRRRDASRNCGRRSRGRQVKSGPGSQSCFGPPLALSKSAPAIRCDCQSCCSTSLASSPLYCQASH</sequence>
<evidence type="ECO:0000313" key="3">
    <source>
        <dbReference type="Proteomes" id="UP000247810"/>
    </source>
</evidence>
<dbReference type="EMBL" id="KZ825821">
    <property type="protein sequence ID" value="PYH97647.1"/>
    <property type="molecule type" value="Genomic_DNA"/>
</dbReference>
<keyword evidence="3" id="KW-1185">Reference proteome</keyword>
<dbReference type="AlphaFoldDB" id="A0A319DU53"/>
<feature type="compositionally biased region" description="Gly residues" evidence="1">
    <location>
        <begin position="63"/>
        <end position="72"/>
    </location>
</feature>
<organism evidence="2 3">
    <name type="scientific">Aspergillus ellipticus CBS 707.79</name>
    <dbReference type="NCBI Taxonomy" id="1448320"/>
    <lineage>
        <taxon>Eukaryota</taxon>
        <taxon>Fungi</taxon>
        <taxon>Dikarya</taxon>
        <taxon>Ascomycota</taxon>
        <taxon>Pezizomycotina</taxon>
        <taxon>Eurotiomycetes</taxon>
        <taxon>Eurotiomycetidae</taxon>
        <taxon>Eurotiales</taxon>
        <taxon>Aspergillaceae</taxon>
        <taxon>Aspergillus</taxon>
        <taxon>Aspergillus subgen. Circumdati</taxon>
    </lineage>
</organism>
<gene>
    <name evidence="2" type="ORF">BO71DRAFT_114474</name>
</gene>
<evidence type="ECO:0000256" key="1">
    <source>
        <dbReference type="SAM" id="MobiDB-lite"/>
    </source>
</evidence>
<dbReference type="VEuPathDB" id="FungiDB:BO71DRAFT_114474"/>
<accession>A0A319DU53</accession>
<feature type="region of interest" description="Disordered" evidence="1">
    <location>
        <begin position="32"/>
        <end position="106"/>
    </location>
</feature>
<proteinExistence type="predicted"/>
<evidence type="ECO:0000313" key="2">
    <source>
        <dbReference type="EMBL" id="PYH97647.1"/>
    </source>
</evidence>
<name>A0A319DU53_9EURO</name>